<sequence length="418" mass="48805">MQDQTSSTFEICFLKTYFLRSKKQRLPTKDVQCAQALSFQTCVTTRSQKTTNKRQNKIKKAEKRYSVITKSCMTNKRGITRRTSAMQDQTSSTFEICFLNKHFLRSKKQRLPTKDVQCAQALSFQTCVTTRSQKTTNKRQNKIKKAEKRYSVIMKSCMTNKRGITRRTPAMQDQTSSTSEICFLNKYFLRSKKQRLPTKDVQYAQALSFQTCVTTRSQKTTNKRQNKIKKAEKRYSVIMKSCMTNKRESVRNLILKASPHFQERTIICGSAAYFQERTFLSSDIKKFYNIMSVASQKSVIVKQSACDKFELAAGERADDKGGSIYYHPAEDNKSKVALVLTFGEYILQLCYKKKLYLEKIDQEDKYDHQHLFIIHKNGNVWSFQWHLNKDLYLCVKGENIDMTRNNQKAELQFEIEMP</sequence>
<gene>
    <name evidence="2 3 4" type="primary">LOC115463361</name>
</gene>
<organism evidence="1 3">
    <name type="scientific">Microcaecilia unicolor</name>
    <dbReference type="NCBI Taxonomy" id="1415580"/>
    <lineage>
        <taxon>Eukaryota</taxon>
        <taxon>Metazoa</taxon>
        <taxon>Chordata</taxon>
        <taxon>Craniata</taxon>
        <taxon>Vertebrata</taxon>
        <taxon>Euteleostomi</taxon>
        <taxon>Amphibia</taxon>
        <taxon>Gymnophiona</taxon>
        <taxon>Siphonopidae</taxon>
        <taxon>Microcaecilia</taxon>
    </lineage>
</organism>
<evidence type="ECO:0000313" key="1">
    <source>
        <dbReference type="Proteomes" id="UP000515156"/>
    </source>
</evidence>
<dbReference type="AlphaFoldDB" id="A0A6P7XG61"/>
<evidence type="ECO:0000313" key="2">
    <source>
        <dbReference type="RefSeq" id="XP_030049644.1"/>
    </source>
</evidence>
<evidence type="ECO:0000313" key="4">
    <source>
        <dbReference type="RefSeq" id="XP_030049646.1"/>
    </source>
</evidence>
<dbReference type="OrthoDB" id="10594691at2759"/>
<keyword evidence="1" id="KW-1185">Reference proteome</keyword>
<protein>
    <submittedName>
        <fullName evidence="2 3">Uncharacterized protein LOC115463361 isoform X1</fullName>
    </submittedName>
</protein>
<dbReference type="RefSeq" id="XP_030049645.1">
    <property type="nucleotide sequence ID" value="XM_030193785.1"/>
</dbReference>
<accession>A0A6P7XG61</accession>
<dbReference type="KEGG" id="muo:115463361"/>
<dbReference type="GeneID" id="115463361"/>
<reference evidence="2 3" key="1">
    <citation type="submission" date="2025-04" db="UniProtKB">
        <authorList>
            <consortium name="RefSeq"/>
        </authorList>
    </citation>
    <scope>IDENTIFICATION</scope>
</reference>
<proteinExistence type="predicted"/>
<dbReference type="RefSeq" id="XP_030049646.1">
    <property type="nucleotide sequence ID" value="XM_030193786.1"/>
</dbReference>
<dbReference type="RefSeq" id="XP_030049644.1">
    <property type="nucleotide sequence ID" value="XM_030193784.1"/>
</dbReference>
<name>A0A6P7XG61_9AMPH</name>
<evidence type="ECO:0000313" key="3">
    <source>
        <dbReference type="RefSeq" id="XP_030049645.1"/>
    </source>
</evidence>
<dbReference type="Proteomes" id="UP000515156">
    <property type="component" value="Chromosome 2"/>
</dbReference>